<feature type="domain" description="F-box" evidence="1">
    <location>
        <begin position="24"/>
        <end position="71"/>
    </location>
</feature>
<reference evidence="3" key="2">
    <citation type="submission" date="2015-01" db="EMBL/GenBank/DDBJ databases">
        <title>Evolutionary Origins and Diversification of the Mycorrhizal Mutualists.</title>
        <authorList>
            <consortium name="DOE Joint Genome Institute"/>
            <consortium name="Mycorrhizal Genomics Consortium"/>
            <person name="Kohler A."/>
            <person name="Kuo A."/>
            <person name="Nagy L.G."/>
            <person name="Floudas D."/>
            <person name="Copeland A."/>
            <person name="Barry K.W."/>
            <person name="Cichocki N."/>
            <person name="Veneault-Fourrey C."/>
            <person name="LaButti K."/>
            <person name="Lindquist E.A."/>
            <person name="Lipzen A."/>
            <person name="Lundell T."/>
            <person name="Morin E."/>
            <person name="Murat C."/>
            <person name="Riley R."/>
            <person name="Ohm R."/>
            <person name="Sun H."/>
            <person name="Tunlid A."/>
            <person name="Henrissat B."/>
            <person name="Grigoriev I.V."/>
            <person name="Hibbett D.S."/>
            <person name="Martin F."/>
        </authorList>
    </citation>
    <scope>NUCLEOTIDE SEQUENCE [LARGE SCALE GENOMIC DNA]</scope>
    <source>
        <strain evidence="3">Foug A</strain>
    </source>
</reference>
<accession>A0A0C2YRV6</accession>
<organism evidence="2 3">
    <name type="scientific">Scleroderma citrinum Foug A</name>
    <dbReference type="NCBI Taxonomy" id="1036808"/>
    <lineage>
        <taxon>Eukaryota</taxon>
        <taxon>Fungi</taxon>
        <taxon>Dikarya</taxon>
        <taxon>Basidiomycota</taxon>
        <taxon>Agaricomycotina</taxon>
        <taxon>Agaricomycetes</taxon>
        <taxon>Agaricomycetidae</taxon>
        <taxon>Boletales</taxon>
        <taxon>Sclerodermatineae</taxon>
        <taxon>Sclerodermataceae</taxon>
        <taxon>Scleroderma</taxon>
    </lineage>
</organism>
<name>A0A0C2YRV6_9AGAM</name>
<dbReference type="AlphaFoldDB" id="A0A0C2YRV6"/>
<evidence type="ECO:0000313" key="2">
    <source>
        <dbReference type="EMBL" id="KIM52453.1"/>
    </source>
</evidence>
<sequence>MPNTTKQRYRLSEAPLNNHSLHASMSSFPLPDELIALILDALDVPYLLRCMQVCKEFQSIIQQSSALLYKISLFSAHMSDVEHCNWDFPSRLDAIRRYTDAWNNLKFPTRKQILMEDGQAWDLVSGVLTQACLHGGISCVQMPCSIKGIPEHRWDAPTDFQIRDFTIDISQDLLVAMELSGDGCILHLRSCTTGLVHPKATCPRIVTANILAGGVLPVSFLIRVCGPHVGILFVRRPENRAFVFWDWRTGSLKMLIRGSEFRSFTFMSDEVLLAAFLEDGQVSLKVLSVALDSVSSAKDVQPLCELRYPGLRLLRQIY</sequence>
<dbReference type="SUPFAM" id="SSF81383">
    <property type="entry name" value="F-box domain"/>
    <property type="match status" value="1"/>
</dbReference>
<proteinExistence type="predicted"/>
<dbReference type="SMART" id="SM00256">
    <property type="entry name" value="FBOX"/>
    <property type="match status" value="1"/>
</dbReference>
<dbReference type="Pfam" id="PF12937">
    <property type="entry name" value="F-box-like"/>
    <property type="match status" value="1"/>
</dbReference>
<protein>
    <recommendedName>
        <fullName evidence="1">F-box domain-containing protein</fullName>
    </recommendedName>
</protein>
<dbReference type="InterPro" id="IPR001810">
    <property type="entry name" value="F-box_dom"/>
</dbReference>
<dbReference type="PROSITE" id="PS50181">
    <property type="entry name" value="FBOX"/>
    <property type="match status" value="1"/>
</dbReference>
<dbReference type="HOGENOM" id="CLU_075885_0_0_1"/>
<evidence type="ECO:0000313" key="3">
    <source>
        <dbReference type="Proteomes" id="UP000053989"/>
    </source>
</evidence>
<dbReference type="InterPro" id="IPR036047">
    <property type="entry name" value="F-box-like_dom_sf"/>
</dbReference>
<evidence type="ECO:0000259" key="1">
    <source>
        <dbReference type="PROSITE" id="PS50181"/>
    </source>
</evidence>
<keyword evidence="3" id="KW-1185">Reference proteome</keyword>
<dbReference type="STRING" id="1036808.A0A0C2YRV6"/>
<dbReference type="Gene3D" id="1.20.1280.50">
    <property type="match status" value="1"/>
</dbReference>
<dbReference type="OrthoDB" id="3174109at2759"/>
<dbReference type="Proteomes" id="UP000053989">
    <property type="component" value="Unassembled WGS sequence"/>
</dbReference>
<gene>
    <name evidence="2" type="ORF">SCLCIDRAFT_554332</name>
</gene>
<reference evidence="2 3" key="1">
    <citation type="submission" date="2014-04" db="EMBL/GenBank/DDBJ databases">
        <authorList>
            <consortium name="DOE Joint Genome Institute"/>
            <person name="Kuo A."/>
            <person name="Kohler A."/>
            <person name="Nagy L.G."/>
            <person name="Floudas D."/>
            <person name="Copeland A."/>
            <person name="Barry K.W."/>
            <person name="Cichocki N."/>
            <person name="Veneault-Fourrey C."/>
            <person name="LaButti K."/>
            <person name="Lindquist E.A."/>
            <person name="Lipzen A."/>
            <person name="Lundell T."/>
            <person name="Morin E."/>
            <person name="Murat C."/>
            <person name="Sun H."/>
            <person name="Tunlid A."/>
            <person name="Henrissat B."/>
            <person name="Grigoriev I.V."/>
            <person name="Hibbett D.S."/>
            <person name="Martin F."/>
            <person name="Nordberg H.P."/>
            <person name="Cantor M.N."/>
            <person name="Hua S.X."/>
        </authorList>
    </citation>
    <scope>NUCLEOTIDE SEQUENCE [LARGE SCALE GENOMIC DNA]</scope>
    <source>
        <strain evidence="2 3">Foug A</strain>
    </source>
</reference>
<dbReference type="EMBL" id="KN822210">
    <property type="protein sequence ID" value="KIM52453.1"/>
    <property type="molecule type" value="Genomic_DNA"/>
</dbReference>
<dbReference type="InParanoid" id="A0A0C2YRV6"/>
<dbReference type="CDD" id="cd09917">
    <property type="entry name" value="F-box_SF"/>
    <property type="match status" value="1"/>
</dbReference>